<name>A0ACD2ZZD7_9AGAR</name>
<evidence type="ECO:0000313" key="2">
    <source>
        <dbReference type="Proteomes" id="UP000308600"/>
    </source>
</evidence>
<dbReference type="EMBL" id="ML209226">
    <property type="protein sequence ID" value="TFK58707.1"/>
    <property type="molecule type" value="Genomic_DNA"/>
</dbReference>
<sequence length="88" mass="10110">MHKNYDIICLQEPWIDKKTFLTTASHNWRIIYPDKTGNVGEKIRSIILVNAKLNTNSWSAFRIPDTGDITAMQILDASGHKTTIFNIY</sequence>
<accession>A0ACD2ZZD7</accession>
<gene>
    <name evidence="1" type="ORF">BDN72DRAFT_781719</name>
</gene>
<keyword evidence="2" id="KW-1185">Reference proteome</keyword>
<reference evidence="1 2" key="1">
    <citation type="journal article" date="2019" name="Nat. Ecol. Evol.">
        <title>Megaphylogeny resolves global patterns of mushroom evolution.</title>
        <authorList>
            <person name="Varga T."/>
            <person name="Krizsan K."/>
            <person name="Foldi C."/>
            <person name="Dima B."/>
            <person name="Sanchez-Garcia M."/>
            <person name="Sanchez-Ramirez S."/>
            <person name="Szollosi G.J."/>
            <person name="Szarkandi J.G."/>
            <person name="Papp V."/>
            <person name="Albert L."/>
            <person name="Andreopoulos W."/>
            <person name="Angelini C."/>
            <person name="Antonin V."/>
            <person name="Barry K.W."/>
            <person name="Bougher N.L."/>
            <person name="Buchanan P."/>
            <person name="Buyck B."/>
            <person name="Bense V."/>
            <person name="Catcheside P."/>
            <person name="Chovatia M."/>
            <person name="Cooper J."/>
            <person name="Damon W."/>
            <person name="Desjardin D."/>
            <person name="Finy P."/>
            <person name="Geml J."/>
            <person name="Haridas S."/>
            <person name="Hughes K."/>
            <person name="Justo A."/>
            <person name="Karasinski D."/>
            <person name="Kautmanova I."/>
            <person name="Kiss B."/>
            <person name="Kocsube S."/>
            <person name="Kotiranta H."/>
            <person name="LaButti K.M."/>
            <person name="Lechner B.E."/>
            <person name="Liimatainen K."/>
            <person name="Lipzen A."/>
            <person name="Lukacs Z."/>
            <person name="Mihaltcheva S."/>
            <person name="Morgado L.N."/>
            <person name="Niskanen T."/>
            <person name="Noordeloos M.E."/>
            <person name="Ohm R.A."/>
            <person name="Ortiz-Santana B."/>
            <person name="Ovrebo C."/>
            <person name="Racz N."/>
            <person name="Riley R."/>
            <person name="Savchenko A."/>
            <person name="Shiryaev A."/>
            <person name="Soop K."/>
            <person name="Spirin V."/>
            <person name="Szebenyi C."/>
            <person name="Tomsovsky M."/>
            <person name="Tulloss R.E."/>
            <person name="Uehling J."/>
            <person name="Grigoriev I.V."/>
            <person name="Vagvolgyi C."/>
            <person name="Papp T."/>
            <person name="Martin F.M."/>
            <person name="Miettinen O."/>
            <person name="Hibbett D.S."/>
            <person name="Nagy L.G."/>
        </authorList>
    </citation>
    <scope>NUCLEOTIDE SEQUENCE [LARGE SCALE GENOMIC DNA]</scope>
    <source>
        <strain evidence="1 2">NL-1719</strain>
    </source>
</reference>
<organism evidence="1 2">
    <name type="scientific">Pluteus cervinus</name>
    <dbReference type="NCBI Taxonomy" id="181527"/>
    <lineage>
        <taxon>Eukaryota</taxon>
        <taxon>Fungi</taxon>
        <taxon>Dikarya</taxon>
        <taxon>Basidiomycota</taxon>
        <taxon>Agaricomycotina</taxon>
        <taxon>Agaricomycetes</taxon>
        <taxon>Agaricomycetidae</taxon>
        <taxon>Agaricales</taxon>
        <taxon>Pluteineae</taxon>
        <taxon>Pluteaceae</taxon>
        <taxon>Pluteus</taxon>
    </lineage>
</organism>
<protein>
    <submittedName>
        <fullName evidence="1">Uncharacterized protein</fullName>
    </submittedName>
</protein>
<dbReference type="Proteomes" id="UP000308600">
    <property type="component" value="Unassembled WGS sequence"/>
</dbReference>
<proteinExistence type="predicted"/>
<feature type="non-terminal residue" evidence="1">
    <location>
        <position position="88"/>
    </location>
</feature>
<evidence type="ECO:0000313" key="1">
    <source>
        <dbReference type="EMBL" id="TFK58707.1"/>
    </source>
</evidence>